<evidence type="ECO:0000256" key="3">
    <source>
        <dbReference type="ARBA" id="ARBA00022676"/>
    </source>
</evidence>
<evidence type="ECO:0000256" key="7">
    <source>
        <dbReference type="ARBA" id="ARBA00022824"/>
    </source>
</evidence>
<keyword evidence="10" id="KW-0333">Golgi apparatus</keyword>
<keyword evidence="6" id="KW-0479">Metal-binding</keyword>
<evidence type="ECO:0000256" key="1">
    <source>
        <dbReference type="ARBA" id="ARBA00004323"/>
    </source>
</evidence>
<keyword evidence="9" id="KW-1133">Transmembrane helix</keyword>
<name>A0A0D6DTW7_9LACT</name>
<keyword evidence="4 15" id="KW-0808">Transferase</keyword>
<keyword evidence="3" id="KW-0328">Glycosyltransferase</keyword>
<accession>A0A0D6DTW7</accession>
<evidence type="ECO:0000313" key="16">
    <source>
        <dbReference type="Proteomes" id="UP000033166"/>
    </source>
</evidence>
<protein>
    <recommendedName>
        <fullName evidence="14">Peptide O-xylosyltransferase</fullName>
    </recommendedName>
</protein>
<evidence type="ECO:0000256" key="2">
    <source>
        <dbReference type="ARBA" id="ARBA00004648"/>
    </source>
</evidence>
<evidence type="ECO:0000256" key="5">
    <source>
        <dbReference type="ARBA" id="ARBA00022692"/>
    </source>
</evidence>
<keyword evidence="13" id="KW-0325">Glycoprotein</keyword>
<dbReference type="GO" id="GO:0046872">
    <property type="term" value="F:metal ion binding"/>
    <property type="evidence" value="ECO:0007669"/>
    <property type="project" value="UniProtKB-KW"/>
</dbReference>
<keyword evidence="5" id="KW-0812">Transmembrane</keyword>
<dbReference type="KEGG" id="lpk:LACPI_0119"/>
<evidence type="ECO:0000256" key="8">
    <source>
        <dbReference type="ARBA" id="ARBA00022968"/>
    </source>
</evidence>
<evidence type="ECO:0000256" key="9">
    <source>
        <dbReference type="ARBA" id="ARBA00022989"/>
    </source>
</evidence>
<evidence type="ECO:0000256" key="13">
    <source>
        <dbReference type="ARBA" id="ARBA00023180"/>
    </source>
</evidence>
<sequence length="289" mass="34471">MENNKFAYLIMAHKNDDTFQKLLSLLDDERNDIYIHVDKKSDMSSFIDLTVSILHSEIYFTDRIDVEWGAYSQIEAEICLFKAASKHNYQFYHLISGADLPIKSQDGIHEFFGKNRDKEFVKFENNKFLYHDRVSLYYFFQKNLRNQSFETIVNKVLNIIQNLFKVKRNRAISFQKGTQWVSITGELVTYIISKEEWIKRVFSHTLCSDEIFIQTLVHNSTYFKNRLYRKYYDNDACANQRLIDWDRGTPYVFRKDDLDELLNSPFLFARKFDPVIDKEIIELIVTKFG</sequence>
<gene>
    <name evidence="15" type="ORF">LACPI_0119</name>
</gene>
<evidence type="ECO:0000256" key="10">
    <source>
        <dbReference type="ARBA" id="ARBA00023034"/>
    </source>
</evidence>
<dbReference type="AlphaFoldDB" id="A0A0D6DTW7"/>
<evidence type="ECO:0000256" key="4">
    <source>
        <dbReference type="ARBA" id="ARBA00022679"/>
    </source>
</evidence>
<keyword evidence="8" id="KW-0735">Signal-anchor</keyword>
<dbReference type="Pfam" id="PF02485">
    <property type="entry name" value="Branch"/>
    <property type="match status" value="1"/>
</dbReference>
<dbReference type="Proteomes" id="UP000033166">
    <property type="component" value="Chromosome I"/>
</dbReference>
<dbReference type="PANTHER" id="PTHR46025">
    <property type="entry name" value="XYLOSYLTRANSFERASE OXT"/>
    <property type="match status" value="1"/>
</dbReference>
<evidence type="ECO:0000256" key="12">
    <source>
        <dbReference type="ARBA" id="ARBA00023157"/>
    </source>
</evidence>
<proteinExistence type="predicted"/>
<keyword evidence="7" id="KW-0256">Endoplasmic reticulum</keyword>
<keyword evidence="11" id="KW-0472">Membrane</keyword>
<keyword evidence="12" id="KW-1015">Disulfide bond</keyword>
<reference evidence="16" key="1">
    <citation type="submission" date="2015-01" db="EMBL/GenBank/DDBJ databases">
        <authorList>
            <person name="Andreevskaya M."/>
        </authorList>
    </citation>
    <scope>NUCLEOTIDE SEQUENCE [LARGE SCALE GENOMIC DNA]</scope>
    <source>
        <strain evidence="16">MKFS47</strain>
    </source>
</reference>
<evidence type="ECO:0000256" key="14">
    <source>
        <dbReference type="ARBA" id="ARBA00042865"/>
    </source>
</evidence>
<comment type="subcellular location">
    <subcellularLocation>
        <location evidence="2">Endoplasmic reticulum membrane</location>
        <topology evidence="2">Single-pass type II membrane protein</topology>
    </subcellularLocation>
    <subcellularLocation>
        <location evidence="1">Golgi apparatus membrane</location>
        <topology evidence="1">Single-pass type II membrane protein</topology>
    </subcellularLocation>
</comment>
<dbReference type="PANTHER" id="PTHR46025:SF3">
    <property type="entry name" value="XYLOSYLTRANSFERASE OXT"/>
    <property type="match status" value="1"/>
</dbReference>
<dbReference type="HOGENOM" id="CLU_032341_0_2_9"/>
<organism evidence="15 16">
    <name type="scientific">Pseudolactococcus piscium MKFS47</name>
    <dbReference type="NCBI Taxonomy" id="297352"/>
    <lineage>
        <taxon>Bacteria</taxon>
        <taxon>Bacillati</taxon>
        <taxon>Bacillota</taxon>
        <taxon>Bacilli</taxon>
        <taxon>Lactobacillales</taxon>
        <taxon>Streptococcaceae</taxon>
        <taxon>Pseudolactococcus</taxon>
    </lineage>
</organism>
<dbReference type="GO" id="GO:0015012">
    <property type="term" value="P:heparan sulfate proteoglycan biosynthetic process"/>
    <property type="evidence" value="ECO:0007669"/>
    <property type="project" value="TreeGrafter"/>
</dbReference>
<evidence type="ECO:0000256" key="6">
    <source>
        <dbReference type="ARBA" id="ARBA00022723"/>
    </source>
</evidence>
<dbReference type="InterPro" id="IPR003406">
    <property type="entry name" value="Glyco_trans_14"/>
</dbReference>
<dbReference type="GO" id="GO:0050650">
    <property type="term" value="P:chondroitin sulfate proteoglycan biosynthetic process"/>
    <property type="evidence" value="ECO:0007669"/>
    <property type="project" value="TreeGrafter"/>
</dbReference>
<dbReference type="RefSeq" id="WP_197540832.1">
    <property type="nucleotide sequence ID" value="NZ_LN774769.1"/>
</dbReference>
<dbReference type="GO" id="GO:0030158">
    <property type="term" value="F:protein xylosyltransferase activity"/>
    <property type="evidence" value="ECO:0007669"/>
    <property type="project" value="InterPro"/>
</dbReference>
<dbReference type="InterPro" id="IPR043538">
    <property type="entry name" value="XYLT"/>
</dbReference>
<dbReference type="EMBL" id="LN774769">
    <property type="protein sequence ID" value="CEN27319.1"/>
    <property type="molecule type" value="Genomic_DNA"/>
</dbReference>
<evidence type="ECO:0000313" key="15">
    <source>
        <dbReference type="EMBL" id="CEN27319.1"/>
    </source>
</evidence>
<evidence type="ECO:0000256" key="11">
    <source>
        <dbReference type="ARBA" id="ARBA00023136"/>
    </source>
</evidence>
<dbReference type="GO" id="GO:0016020">
    <property type="term" value="C:membrane"/>
    <property type="evidence" value="ECO:0007669"/>
    <property type="project" value="InterPro"/>
</dbReference>